<evidence type="ECO:0000256" key="2">
    <source>
        <dbReference type="ARBA" id="ARBA00004613"/>
    </source>
</evidence>
<feature type="chain" id="PRO_5043486435" description="mannan endo-1,4-beta-mannosidase" evidence="10">
    <location>
        <begin position="26"/>
        <end position="596"/>
    </location>
</feature>
<dbReference type="EC" id="3.2.1.78" evidence="4"/>
<comment type="caution">
    <text evidence="12">The sequence shown here is derived from an EMBL/GenBank/DDBJ whole genome shotgun (WGS) entry which is preliminary data.</text>
</comment>
<dbReference type="InterPro" id="IPR001547">
    <property type="entry name" value="Glyco_hydro_5"/>
</dbReference>
<evidence type="ECO:0000256" key="4">
    <source>
        <dbReference type="ARBA" id="ARBA00012706"/>
    </source>
</evidence>
<evidence type="ECO:0000313" key="12">
    <source>
        <dbReference type="EMBL" id="KAK9861965.1"/>
    </source>
</evidence>
<keyword evidence="8" id="KW-0326">Glycosidase</keyword>
<evidence type="ECO:0000256" key="7">
    <source>
        <dbReference type="ARBA" id="ARBA00022801"/>
    </source>
</evidence>
<dbReference type="Pfam" id="PF26410">
    <property type="entry name" value="GH5_mannosidase"/>
    <property type="match status" value="1"/>
</dbReference>
<keyword evidence="7" id="KW-0378">Hydrolase</keyword>
<dbReference type="GO" id="GO:0000272">
    <property type="term" value="P:polysaccharide catabolic process"/>
    <property type="evidence" value="ECO:0007669"/>
    <property type="project" value="InterPro"/>
</dbReference>
<dbReference type="SUPFAM" id="SSF51445">
    <property type="entry name" value="(Trans)glycosidases"/>
    <property type="match status" value="1"/>
</dbReference>
<feature type="signal peptide" evidence="10">
    <location>
        <begin position="1"/>
        <end position="25"/>
    </location>
</feature>
<keyword evidence="6 10" id="KW-0732">Signal</keyword>
<evidence type="ECO:0000256" key="8">
    <source>
        <dbReference type="ARBA" id="ARBA00023295"/>
    </source>
</evidence>
<evidence type="ECO:0000259" key="11">
    <source>
        <dbReference type="Pfam" id="PF26410"/>
    </source>
</evidence>
<dbReference type="GO" id="GO:0016985">
    <property type="term" value="F:mannan endo-1,4-beta-mannosidase activity"/>
    <property type="evidence" value="ECO:0007669"/>
    <property type="project" value="UniProtKB-EC"/>
</dbReference>
<dbReference type="EMBL" id="JALJOV010000675">
    <property type="protein sequence ID" value="KAK9861965.1"/>
    <property type="molecule type" value="Genomic_DNA"/>
</dbReference>
<dbReference type="InterPro" id="IPR017853">
    <property type="entry name" value="GH"/>
</dbReference>
<dbReference type="Proteomes" id="UP001485043">
    <property type="component" value="Unassembled WGS sequence"/>
</dbReference>
<evidence type="ECO:0000313" key="13">
    <source>
        <dbReference type="Proteomes" id="UP001485043"/>
    </source>
</evidence>
<accession>A0AAW1SZL9</accession>
<evidence type="ECO:0000256" key="9">
    <source>
        <dbReference type="SAM" id="MobiDB-lite"/>
    </source>
</evidence>
<feature type="region of interest" description="Disordered" evidence="9">
    <location>
        <begin position="538"/>
        <end position="563"/>
    </location>
</feature>
<sequence length="596" mass="65284">MGRRAPQLCLLSAFVALALPQGLQASAGFIRAYGGKFVDEECKPFLASGVNTWELMEVASGAVESKKVQLSNGQETDVVQWTLATAAANSLTVMRMFAHGVHPDFPLQIAPGEYNEKAFKALDYILDEASKLGIRVIMTLGDNWVGADSKPIYSSWSISAEESEDPDAFFSDPKCRQDYKNHIKKMVNRKNTRNKRLYKDDPTIFAWDLMNEPRCDCFPEEFPPPVSMTSCRPECAHKLQAWIVEMSTYLKEQDPKHMVTVGEEGFWGPGAKRESANPGNGWASLTGQNFTANMNLPTIDFAAVHLWPDNWEHWDLAFLDTWILEHAADARAMGKPFMIEEFGKQVHMETPVAQANITSVRTPFYRKVYKAYLDSIAAGDDLVSGLVFWQWGYTPYVDRSHFEGCLHCFAIQVTPSDAIFTNIIHPSAEKALKTMRSAPAAPGCTPVPEKQRTRLSLASADLGSSGGLSSMVDALRPKASGQSASLPADAKLSESSAKPGKIIPAVAGDKGPLGMVQDPVRDVQVTDLDNADLPADALRSMSTSKGPKRTRLMDHSHQRPVHSLKAQPASAVKIAGAAAATANTAGIRRQARRFVA</sequence>
<comment type="subcellular location">
    <subcellularLocation>
        <location evidence="2">Secreted</location>
    </subcellularLocation>
</comment>
<organism evidence="12 13">
    <name type="scientific">Apatococcus fuscideae</name>
    <dbReference type="NCBI Taxonomy" id="2026836"/>
    <lineage>
        <taxon>Eukaryota</taxon>
        <taxon>Viridiplantae</taxon>
        <taxon>Chlorophyta</taxon>
        <taxon>core chlorophytes</taxon>
        <taxon>Trebouxiophyceae</taxon>
        <taxon>Chlorellales</taxon>
        <taxon>Chlorellaceae</taxon>
        <taxon>Apatococcus</taxon>
    </lineage>
</organism>
<feature type="domain" description="Glycoside hydrolase family 5" evidence="11">
    <location>
        <begin position="29"/>
        <end position="392"/>
    </location>
</feature>
<evidence type="ECO:0000256" key="3">
    <source>
        <dbReference type="ARBA" id="ARBA00005641"/>
    </source>
</evidence>
<evidence type="ECO:0000256" key="5">
    <source>
        <dbReference type="ARBA" id="ARBA00022525"/>
    </source>
</evidence>
<dbReference type="Gene3D" id="3.20.20.80">
    <property type="entry name" value="Glycosidases"/>
    <property type="match status" value="1"/>
</dbReference>
<dbReference type="InterPro" id="IPR045053">
    <property type="entry name" value="MAN-like"/>
</dbReference>
<dbReference type="GO" id="GO:0005576">
    <property type="term" value="C:extracellular region"/>
    <property type="evidence" value="ECO:0007669"/>
    <property type="project" value="UniProtKB-SubCell"/>
</dbReference>
<proteinExistence type="inferred from homology"/>
<evidence type="ECO:0000256" key="1">
    <source>
        <dbReference type="ARBA" id="ARBA00001678"/>
    </source>
</evidence>
<dbReference type="AlphaFoldDB" id="A0AAW1SZL9"/>
<gene>
    <name evidence="12" type="ORF">WJX84_012076</name>
</gene>
<evidence type="ECO:0000256" key="6">
    <source>
        <dbReference type="ARBA" id="ARBA00022729"/>
    </source>
</evidence>
<dbReference type="PANTHER" id="PTHR31451:SF39">
    <property type="entry name" value="MANNAN ENDO-1,4-BETA-MANNOSIDASE 1"/>
    <property type="match status" value="1"/>
</dbReference>
<comment type="similarity">
    <text evidence="3">Belongs to the glycosyl hydrolase 5 (cellulase A) family.</text>
</comment>
<keyword evidence="13" id="KW-1185">Reference proteome</keyword>
<name>A0AAW1SZL9_9CHLO</name>
<comment type="catalytic activity">
    <reaction evidence="1">
        <text>Random hydrolysis of (1-&gt;4)-beta-D-mannosidic linkages in mannans, galactomannans and glucomannans.</text>
        <dbReference type="EC" id="3.2.1.78"/>
    </reaction>
</comment>
<protein>
    <recommendedName>
        <fullName evidence="4">mannan endo-1,4-beta-mannosidase</fullName>
        <ecNumber evidence="4">3.2.1.78</ecNumber>
    </recommendedName>
</protein>
<keyword evidence="5" id="KW-0964">Secreted</keyword>
<reference evidence="12 13" key="1">
    <citation type="journal article" date="2024" name="Nat. Commun.">
        <title>Phylogenomics reveals the evolutionary origins of lichenization in chlorophyte algae.</title>
        <authorList>
            <person name="Puginier C."/>
            <person name="Libourel C."/>
            <person name="Otte J."/>
            <person name="Skaloud P."/>
            <person name="Haon M."/>
            <person name="Grisel S."/>
            <person name="Petersen M."/>
            <person name="Berrin J.G."/>
            <person name="Delaux P.M."/>
            <person name="Dal Grande F."/>
            <person name="Keller J."/>
        </authorList>
    </citation>
    <scope>NUCLEOTIDE SEQUENCE [LARGE SCALE GENOMIC DNA]</scope>
    <source>
        <strain evidence="12 13">SAG 2523</strain>
    </source>
</reference>
<dbReference type="PANTHER" id="PTHR31451">
    <property type="match status" value="1"/>
</dbReference>
<evidence type="ECO:0000256" key="10">
    <source>
        <dbReference type="SAM" id="SignalP"/>
    </source>
</evidence>